<evidence type="ECO:0000313" key="3">
    <source>
        <dbReference type="EMBL" id="CCA83290.1"/>
    </source>
</evidence>
<dbReference type="Pfam" id="PF03906">
    <property type="entry name" value="Phage_T7_tail"/>
    <property type="match status" value="1"/>
</dbReference>
<protein>
    <submittedName>
        <fullName evidence="3">Putative phage tail fiber protein</fullName>
    </submittedName>
</protein>
<dbReference type="AlphaFoldDB" id="G2ZW07"/>
<reference evidence="3" key="2">
    <citation type="submission" date="2011-04" db="EMBL/GenBank/DDBJ databases">
        <authorList>
            <person name="Genoscope - CEA"/>
        </authorList>
    </citation>
    <scope>NUCLEOTIDE SEQUENCE</scope>
    <source>
        <strain evidence="3">R229</strain>
    </source>
</reference>
<proteinExistence type="predicted"/>
<accession>G2ZW07</accession>
<gene>
    <name evidence="3" type="ORF">BDB_mp60456</name>
</gene>
<evidence type="ECO:0000259" key="2">
    <source>
        <dbReference type="Pfam" id="PF03906"/>
    </source>
</evidence>
<feature type="compositionally biased region" description="Gly residues" evidence="1">
    <location>
        <begin position="443"/>
        <end position="454"/>
    </location>
</feature>
<sequence>MGTLDPWINSSTGDGYRNSVVAIPGDGSKTNFDFNFGGGYIDKSHIKAYTYDTATGHTEVTPFTWLGPNTIQVVPAPATGIHVVIYRDTPKSAPLVNFSTNASMTEKNLDLMAQQAIFSAAEMVDRFDSINAGSSDAIERSVTALNTANTALANSSVAVSTANAANTTAGAANATASAANTKADNAVTTANAANATANGIDAKAQSALDNSNTANTNANNAVSTANSAAAAVGNKIDKNGTVAMAADLNLGTHKVINVVDPVNPQDAATRNFVTTMTNGSSGYAKGALIKRTTLTVSGTFAFDPKTTTYIVEGCGGGGAGGGSGAAASAGTCSAGAGGSSGAWGVAKVTGSSFSAVNFTIGSGGNQGSAGTAGGNGGQTSFGGVLVLPAGGGGGAGGVVNSSQVIVGGAWGAGTPSGTGLIHGSDGNDGQPGVALSGGSPWSGAGGGTPYGSGGRPVVFNGGSSSASGSPGRGYGSGGAGGACTNLNSQTYGGAGQPGILIVWEYA</sequence>
<feature type="region of interest" description="Disordered" evidence="1">
    <location>
        <begin position="439"/>
        <end position="478"/>
    </location>
</feature>
<dbReference type="EMBL" id="FR854082">
    <property type="protein sequence ID" value="CCA83290.1"/>
    <property type="molecule type" value="Genomic_DNA"/>
</dbReference>
<feature type="domain" description="Bacteriophage T7 tail fibre protein-like N-terminal" evidence="2">
    <location>
        <begin position="18"/>
        <end position="126"/>
    </location>
</feature>
<organism evidence="3">
    <name type="scientific">blood disease bacterium R229</name>
    <dbReference type="NCBI Taxonomy" id="741978"/>
    <lineage>
        <taxon>Bacteria</taxon>
        <taxon>Pseudomonadati</taxon>
        <taxon>Pseudomonadota</taxon>
        <taxon>Betaproteobacteria</taxon>
        <taxon>Burkholderiales</taxon>
        <taxon>Burkholderiaceae</taxon>
        <taxon>Ralstonia</taxon>
        <taxon>Ralstonia solanacearum species complex</taxon>
    </lineage>
</organism>
<dbReference type="InterPro" id="IPR005604">
    <property type="entry name" value="Phage_T7_tail_fibre-like_N"/>
</dbReference>
<reference evidence="3" key="1">
    <citation type="journal article" date="2011" name="PLoS ONE">
        <title>Ralstonia syzygii, the Blood Disease Bacterium and some Asian R. solanacearum strains form a single genomic species despite divergent lifestyles.</title>
        <authorList>
            <person name="Remenant B."/>
            <person name="de Cambiaire J.C."/>
            <person name="Cellier G."/>
            <person name="Jacobs J.M."/>
            <person name="Mangenot S."/>
            <person name="Barbe V."/>
            <person name="Lajus A."/>
            <person name="Vallenet D."/>
            <person name="Medigue C."/>
            <person name="Fegan M."/>
            <person name="Allen C."/>
            <person name="Prior P."/>
        </authorList>
    </citation>
    <scope>NUCLEOTIDE SEQUENCE</scope>
    <source>
        <strain evidence="3">R229</strain>
    </source>
</reference>
<evidence type="ECO:0000256" key="1">
    <source>
        <dbReference type="SAM" id="MobiDB-lite"/>
    </source>
</evidence>
<name>G2ZW07_9RALS</name>